<sequence>MAVPDVKPPRRQVSDHGYGFFARVEAPLHQEGDDNPRVDRTRSVCCGATTTSQHAAAENCCTQSLIFVVDTNDRGRVDAERGQAAQHAERGRAAGLIAAGVFKQVGSTERHERG</sequence>
<dbReference type="EMBL" id="JH597831">
    <property type="status" value="NOT_ANNOTATED_CDS"/>
    <property type="molecule type" value="Genomic_DNA"/>
</dbReference>
<protein>
    <submittedName>
        <fullName evidence="1">Uncharacterized protein</fullName>
    </submittedName>
</protein>
<dbReference type="EnsemblProtists" id="HpaT809676">
    <property type="protein sequence ID" value="HpaP809676"/>
    <property type="gene ID" value="HpaG809676"/>
</dbReference>
<dbReference type="AlphaFoldDB" id="M4BT91"/>
<reference evidence="1" key="2">
    <citation type="submission" date="2015-06" db="UniProtKB">
        <authorList>
            <consortium name="EnsemblProtists"/>
        </authorList>
    </citation>
    <scope>IDENTIFICATION</scope>
    <source>
        <strain evidence="1">Emoy2</strain>
    </source>
</reference>
<dbReference type="VEuPathDB" id="FungiDB:HpaG809676"/>
<name>M4BT91_HYAAE</name>
<evidence type="ECO:0000313" key="1">
    <source>
        <dbReference type="EnsemblProtists" id="HpaP809676"/>
    </source>
</evidence>
<dbReference type="HOGENOM" id="CLU_2125833_0_0_1"/>
<accession>M4BT91</accession>
<dbReference type="InParanoid" id="M4BT91"/>
<evidence type="ECO:0000313" key="2">
    <source>
        <dbReference type="Proteomes" id="UP000011713"/>
    </source>
</evidence>
<reference evidence="2" key="1">
    <citation type="journal article" date="2010" name="Science">
        <title>Signatures of adaptation to obligate biotrophy in the Hyaloperonospora arabidopsidis genome.</title>
        <authorList>
            <person name="Baxter L."/>
            <person name="Tripathy S."/>
            <person name="Ishaque N."/>
            <person name="Boot N."/>
            <person name="Cabral A."/>
            <person name="Kemen E."/>
            <person name="Thines M."/>
            <person name="Ah-Fong A."/>
            <person name="Anderson R."/>
            <person name="Badejoko W."/>
            <person name="Bittner-Eddy P."/>
            <person name="Boore J.L."/>
            <person name="Chibucos M.C."/>
            <person name="Coates M."/>
            <person name="Dehal P."/>
            <person name="Delehaunty K."/>
            <person name="Dong S."/>
            <person name="Downton P."/>
            <person name="Dumas B."/>
            <person name="Fabro G."/>
            <person name="Fronick C."/>
            <person name="Fuerstenberg S.I."/>
            <person name="Fulton L."/>
            <person name="Gaulin E."/>
            <person name="Govers F."/>
            <person name="Hughes L."/>
            <person name="Humphray S."/>
            <person name="Jiang R.H."/>
            <person name="Judelson H."/>
            <person name="Kamoun S."/>
            <person name="Kyung K."/>
            <person name="Meijer H."/>
            <person name="Minx P."/>
            <person name="Morris P."/>
            <person name="Nelson J."/>
            <person name="Phuntumart V."/>
            <person name="Qutob D."/>
            <person name="Rehmany A."/>
            <person name="Rougon-Cardoso A."/>
            <person name="Ryden P."/>
            <person name="Torto-Alalibo T."/>
            <person name="Studholme D."/>
            <person name="Wang Y."/>
            <person name="Win J."/>
            <person name="Wood J."/>
            <person name="Clifton S.W."/>
            <person name="Rogers J."/>
            <person name="Van den Ackerveken G."/>
            <person name="Jones J.D."/>
            <person name="McDowell J.M."/>
            <person name="Beynon J."/>
            <person name="Tyler B.M."/>
        </authorList>
    </citation>
    <scope>NUCLEOTIDE SEQUENCE [LARGE SCALE GENOMIC DNA]</scope>
    <source>
        <strain evidence="2">Emoy2</strain>
    </source>
</reference>
<dbReference type="Proteomes" id="UP000011713">
    <property type="component" value="Unassembled WGS sequence"/>
</dbReference>
<keyword evidence="2" id="KW-1185">Reference proteome</keyword>
<organism evidence="1 2">
    <name type="scientific">Hyaloperonospora arabidopsidis (strain Emoy2)</name>
    <name type="common">Downy mildew agent</name>
    <name type="synonym">Peronospora arabidopsidis</name>
    <dbReference type="NCBI Taxonomy" id="559515"/>
    <lineage>
        <taxon>Eukaryota</taxon>
        <taxon>Sar</taxon>
        <taxon>Stramenopiles</taxon>
        <taxon>Oomycota</taxon>
        <taxon>Peronosporomycetes</taxon>
        <taxon>Peronosporales</taxon>
        <taxon>Peronosporaceae</taxon>
        <taxon>Hyaloperonospora</taxon>
    </lineage>
</organism>
<proteinExistence type="predicted"/>